<dbReference type="EMBL" id="JACCBB010000001">
    <property type="protein sequence ID" value="NYD20951.1"/>
    <property type="molecule type" value="Genomic_DNA"/>
</dbReference>
<evidence type="ECO:0000313" key="1">
    <source>
        <dbReference type="EMBL" id="NYD20951.1"/>
    </source>
</evidence>
<accession>A0A7Y9DH35</accession>
<proteinExistence type="predicted"/>
<organism evidence="1 2">
    <name type="scientific">Kineococcus aurantiacus</name>
    <dbReference type="NCBI Taxonomy" id="37633"/>
    <lineage>
        <taxon>Bacteria</taxon>
        <taxon>Bacillati</taxon>
        <taxon>Actinomycetota</taxon>
        <taxon>Actinomycetes</taxon>
        <taxon>Kineosporiales</taxon>
        <taxon>Kineosporiaceae</taxon>
        <taxon>Kineococcus</taxon>
    </lineage>
</organism>
<comment type="caution">
    <text evidence="1">The sequence shown here is derived from an EMBL/GenBank/DDBJ whole genome shotgun (WGS) entry which is preliminary data.</text>
</comment>
<sequence length="494" mass="54961">MRVSELFGLTGSQGSFDFIDVDVEHDTPLFIDPSALATLQSPWANSCISSIQSFFQAVLDKIRAKDSFGAMALLRELGEVNATHLGYSSVSQGSGVGDGLAEKFYDELANSDAVASGFVTDLEDTALLVEGVREDRISDVTTNIIREQLVEYTQATAEFYEIPTQDGLAIGPFWNARVNAWEQATATLPLTKQGPLLLVPKSIVRRNLYYNPGEYYRHYVLEYFKQQELDSMSPLVYLLKKGPHKGEPRVKKGDVENKYRQQFGAGRHNPGVEKRINLHATQQNPDLLLQFKSDKAETPPRPTGHEAIADATGVDAPWLHLNDLLKAVTDLAPGQADATAYERAVEALLAALFYPDLVNPVRQRRLHDGRKIIDISYTNVAAKDTFFYWLATHYPAANVVVECKNYSKPLGNKEYDQLAGRFSPSRGRYGLLVYRKVEGKDAFLESCRDTAKDDRGFITPLDDDDLAQLVQEAQEGGCAQIGGLLHQRFEFLTS</sequence>
<evidence type="ECO:0000313" key="2">
    <source>
        <dbReference type="Proteomes" id="UP000521922"/>
    </source>
</evidence>
<evidence type="ECO:0008006" key="3">
    <source>
        <dbReference type="Google" id="ProtNLM"/>
    </source>
</evidence>
<name>A0A7Y9DH35_9ACTN</name>
<gene>
    <name evidence="1" type="ORF">BJ968_000491</name>
</gene>
<dbReference type="Proteomes" id="UP000521922">
    <property type="component" value="Unassembled WGS sequence"/>
</dbReference>
<protein>
    <recommendedName>
        <fullName evidence="3">Restriction endonuclease</fullName>
    </recommendedName>
</protein>
<dbReference type="AlphaFoldDB" id="A0A7Y9DH35"/>
<reference evidence="1 2" key="1">
    <citation type="submission" date="2020-07" db="EMBL/GenBank/DDBJ databases">
        <title>Sequencing the genomes of 1000 actinobacteria strains.</title>
        <authorList>
            <person name="Klenk H.-P."/>
        </authorList>
    </citation>
    <scope>NUCLEOTIDE SEQUENCE [LARGE SCALE GENOMIC DNA]</scope>
    <source>
        <strain evidence="1 2">DSM 7487</strain>
    </source>
</reference>
<keyword evidence="2" id="KW-1185">Reference proteome</keyword>
<dbReference type="RefSeq" id="WP_179748917.1">
    <property type="nucleotide sequence ID" value="NZ_BAAAGN010000002.1"/>
</dbReference>